<accession>A0A381N3P5</accession>
<sequence length="133" mass="13627">MTVVPITPGGRGHLILLAVGLTTVTVTPATAVSPTLADIARSTLTGVLGPAPTLLVLSTAGLASPTTVPVITAVAVTPINPRSGTGRTNPGPQAGLGLPQAEYRARRLRQNLDLQLVLGHAQTIQGPFLRFIE</sequence>
<name>A0A381N3P5_9ZZZZ</name>
<proteinExistence type="predicted"/>
<evidence type="ECO:0000313" key="1">
    <source>
        <dbReference type="EMBL" id="SUZ49137.1"/>
    </source>
</evidence>
<dbReference type="EMBL" id="UINC01000105">
    <property type="protein sequence ID" value="SUZ49137.1"/>
    <property type="molecule type" value="Genomic_DNA"/>
</dbReference>
<dbReference type="AlphaFoldDB" id="A0A381N3P5"/>
<reference evidence="1" key="1">
    <citation type="submission" date="2018-05" db="EMBL/GenBank/DDBJ databases">
        <authorList>
            <person name="Lanie J.A."/>
            <person name="Ng W.-L."/>
            <person name="Kazmierczak K.M."/>
            <person name="Andrzejewski T.M."/>
            <person name="Davidsen T.M."/>
            <person name="Wayne K.J."/>
            <person name="Tettelin H."/>
            <person name="Glass J.I."/>
            <person name="Rusch D."/>
            <person name="Podicherti R."/>
            <person name="Tsui H.-C.T."/>
            <person name="Winkler M.E."/>
        </authorList>
    </citation>
    <scope>NUCLEOTIDE SEQUENCE</scope>
</reference>
<organism evidence="1">
    <name type="scientific">marine metagenome</name>
    <dbReference type="NCBI Taxonomy" id="408172"/>
    <lineage>
        <taxon>unclassified sequences</taxon>
        <taxon>metagenomes</taxon>
        <taxon>ecological metagenomes</taxon>
    </lineage>
</organism>
<gene>
    <name evidence="1" type="ORF">METZ01_LOCUS1991</name>
</gene>
<protein>
    <submittedName>
        <fullName evidence="1">Uncharacterized protein</fullName>
    </submittedName>
</protein>